<proteinExistence type="predicted"/>
<reference evidence="1" key="2">
    <citation type="submission" date="2023-06" db="EMBL/GenBank/DDBJ databases">
        <authorList>
            <consortium name="Lawrence Berkeley National Laboratory"/>
            <person name="Haridas S."/>
            <person name="Hensen N."/>
            <person name="Bonometti L."/>
            <person name="Westerberg I."/>
            <person name="Brannstrom I.O."/>
            <person name="Guillou S."/>
            <person name="Cros-Aarteil S."/>
            <person name="Calhoun S."/>
            <person name="Kuo A."/>
            <person name="Mondo S."/>
            <person name="Pangilinan J."/>
            <person name="Riley R."/>
            <person name="Labutti K."/>
            <person name="Andreopoulos B."/>
            <person name="Lipzen A."/>
            <person name="Chen C."/>
            <person name="Yanf M."/>
            <person name="Daum C."/>
            <person name="Ng V."/>
            <person name="Clum A."/>
            <person name="Steindorff A."/>
            <person name="Ohm R."/>
            <person name="Martin F."/>
            <person name="Silar P."/>
            <person name="Natvig D."/>
            <person name="Lalanne C."/>
            <person name="Gautier V."/>
            <person name="Ament-Velasquez S.L."/>
            <person name="Kruys A."/>
            <person name="Hutchinson M.I."/>
            <person name="Powell A.J."/>
            <person name="Barry K."/>
            <person name="Miller A.N."/>
            <person name="Grigoriev I.V."/>
            <person name="Debuchy R."/>
            <person name="Gladieux P."/>
            <person name="Thoren M.H."/>
            <person name="Johannesson H."/>
        </authorList>
    </citation>
    <scope>NUCLEOTIDE SEQUENCE</scope>
    <source>
        <strain evidence="1">CBS 958.72</strain>
    </source>
</reference>
<name>A0AAE0K7V0_9PEZI</name>
<evidence type="ECO:0000313" key="1">
    <source>
        <dbReference type="EMBL" id="KAK3371162.1"/>
    </source>
</evidence>
<evidence type="ECO:0000313" key="2">
    <source>
        <dbReference type="Proteomes" id="UP001287356"/>
    </source>
</evidence>
<dbReference type="Proteomes" id="UP001287356">
    <property type="component" value="Unassembled WGS sequence"/>
</dbReference>
<gene>
    <name evidence="1" type="ORF">B0T24DRAFT_627901</name>
</gene>
<dbReference type="AlphaFoldDB" id="A0AAE0K7V0"/>
<sequence length="82" mass="9091">MIAWEMALILVFSLDNTFRGGRGGIGEFSFFLVCLSYPYSVFIPASIACLQPFTVHILPVDAWRKIGDMDGICLIVSRMSQG</sequence>
<dbReference type="EMBL" id="JAULSN010000005">
    <property type="protein sequence ID" value="KAK3371162.1"/>
    <property type="molecule type" value="Genomic_DNA"/>
</dbReference>
<comment type="caution">
    <text evidence="1">The sequence shown here is derived from an EMBL/GenBank/DDBJ whole genome shotgun (WGS) entry which is preliminary data.</text>
</comment>
<accession>A0AAE0K7V0</accession>
<organism evidence="1 2">
    <name type="scientific">Lasiosphaeria ovina</name>
    <dbReference type="NCBI Taxonomy" id="92902"/>
    <lineage>
        <taxon>Eukaryota</taxon>
        <taxon>Fungi</taxon>
        <taxon>Dikarya</taxon>
        <taxon>Ascomycota</taxon>
        <taxon>Pezizomycotina</taxon>
        <taxon>Sordariomycetes</taxon>
        <taxon>Sordariomycetidae</taxon>
        <taxon>Sordariales</taxon>
        <taxon>Lasiosphaeriaceae</taxon>
        <taxon>Lasiosphaeria</taxon>
    </lineage>
</organism>
<keyword evidence="2" id="KW-1185">Reference proteome</keyword>
<protein>
    <submittedName>
        <fullName evidence="1">Uncharacterized protein</fullName>
    </submittedName>
</protein>
<reference evidence="1" key="1">
    <citation type="journal article" date="2023" name="Mol. Phylogenet. Evol.">
        <title>Genome-scale phylogeny and comparative genomics of the fungal order Sordariales.</title>
        <authorList>
            <person name="Hensen N."/>
            <person name="Bonometti L."/>
            <person name="Westerberg I."/>
            <person name="Brannstrom I.O."/>
            <person name="Guillou S."/>
            <person name="Cros-Aarteil S."/>
            <person name="Calhoun S."/>
            <person name="Haridas S."/>
            <person name="Kuo A."/>
            <person name="Mondo S."/>
            <person name="Pangilinan J."/>
            <person name="Riley R."/>
            <person name="LaButti K."/>
            <person name="Andreopoulos B."/>
            <person name="Lipzen A."/>
            <person name="Chen C."/>
            <person name="Yan M."/>
            <person name="Daum C."/>
            <person name="Ng V."/>
            <person name="Clum A."/>
            <person name="Steindorff A."/>
            <person name="Ohm R.A."/>
            <person name="Martin F."/>
            <person name="Silar P."/>
            <person name="Natvig D.O."/>
            <person name="Lalanne C."/>
            <person name="Gautier V."/>
            <person name="Ament-Velasquez S.L."/>
            <person name="Kruys A."/>
            <person name="Hutchinson M.I."/>
            <person name="Powell A.J."/>
            <person name="Barry K."/>
            <person name="Miller A.N."/>
            <person name="Grigoriev I.V."/>
            <person name="Debuchy R."/>
            <person name="Gladieux P."/>
            <person name="Hiltunen Thoren M."/>
            <person name="Johannesson H."/>
        </authorList>
    </citation>
    <scope>NUCLEOTIDE SEQUENCE</scope>
    <source>
        <strain evidence="1">CBS 958.72</strain>
    </source>
</reference>